<dbReference type="AlphaFoldDB" id="A0A6J4LBM0"/>
<dbReference type="Gene3D" id="2.30.30.110">
    <property type="match status" value="1"/>
</dbReference>
<evidence type="ECO:0008006" key="2">
    <source>
        <dbReference type="Google" id="ProtNLM"/>
    </source>
</evidence>
<protein>
    <recommendedName>
        <fullName evidence="2">Death on curing protein, Doc toxin</fullName>
    </recommendedName>
</protein>
<proteinExistence type="predicted"/>
<dbReference type="SUPFAM" id="SSF50118">
    <property type="entry name" value="Cell growth inhibitor/plasmid maintenance toxic component"/>
    <property type="match status" value="1"/>
</dbReference>
<evidence type="ECO:0000313" key="1">
    <source>
        <dbReference type="EMBL" id="CAA9327383.1"/>
    </source>
</evidence>
<dbReference type="InterPro" id="IPR003477">
    <property type="entry name" value="PemK-like"/>
</dbReference>
<organism evidence="1">
    <name type="scientific">uncultured Gemmatimonadota bacterium</name>
    <dbReference type="NCBI Taxonomy" id="203437"/>
    <lineage>
        <taxon>Bacteria</taxon>
        <taxon>Pseudomonadati</taxon>
        <taxon>Gemmatimonadota</taxon>
        <taxon>environmental samples</taxon>
    </lineage>
</organism>
<name>A0A6J4LBM0_9BACT</name>
<sequence>MTTGGQPYPWRVECRFQGQRGRVALDQLRTVHRERLARHLGALPDETIAEVLDTLAELFAK</sequence>
<reference evidence="1" key="1">
    <citation type="submission" date="2020-02" db="EMBL/GenBank/DDBJ databases">
        <authorList>
            <person name="Meier V. D."/>
        </authorList>
    </citation>
    <scope>NUCLEOTIDE SEQUENCE</scope>
    <source>
        <strain evidence="1">AVDCRST_MAG68</strain>
    </source>
</reference>
<gene>
    <name evidence="1" type="ORF">AVDCRST_MAG68-2347</name>
</gene>
<accession>A0A6J4LBM0</accession>
<dbReference type="GO" id="GO:0003677">
    <property type="term" value="F:DNA binding"/>
    <property type="evidence" value="ECO:0007669"/>
    <property type="project" value="InterPro"/>
</dbReference>
<dbReference type="InterPro" id="IPR011067">
    <property type="entry name" value="Plasmid_toxin/cell-grow_inhib"/>
</dbReference>
<dbReference type="Pfam" id="PF02452">
    <property type="entry name" value="PemK_toxin"/>
    <property type="match status" value="1"/>
</dbReference>
<dbReference type="EMBL" id="CADCTW010000106">
    <property type="protein sequence ID" value="CAA9327383.1"/>
    <property type="molecule type" value="Genomic_DNA"/>
</dbReference>